<sequence>MQAAPASTKGIGHLAAPPLSEFYDMDTGAADIAATAPDAGTNTDNAANGGDNSHAALLQRAFEKALVAVATQVISDTQSDMDDAMSELDDG</sequence>
<organism evidence="1">
    <name type="scientific">Bradyrhizobium japonicum</name>
    <dbReference type="NCBI Taxonomy" id="375"/>
    <lineage>
        <taxon>Bacteria</taxon>
        <taxon>Pseudomonadati</taxon>
        <taxon>Pseudomonadota</taxon>
        <taxon>Alphaproteobacteria</taxon>
        <taxon>Hyphomicrobiales</taxon>
        <taxon>Nitrobacteraceae</taxon>
        <taxon>Bradyrhizobium</taxon>
    </lineage>
</organism>
<reference evidence="1" key="1">
    <citation type="journal article" date="2001" name="J. Bacteriol.">
        <title>Potential symbiosis-specific genes uncovered by sequencing a 410-kb DNA region of the Bradyrhizobium japonicum chromosome.</title>
        <authorList>
            <person name="Gottfert M."/>
            <person name="Rothlisberger S."/>
            <person name="Kundig C."/>
            <person name="Beck C."/>
            <person name="Marty R."/>
            <person name="Hennecke H."/>
        </authorList>
    </citation>
    <scope>NUCLEOTIDE SEQUENCE</scope>
    <source>
        <strain evidence="1">110spc4</strain>
    </source>
</reference>
<proteinExistence type="predicted"/>
<dbReference type="EMBL" id="AB758606">
    <property type="protein sequence ID" value="BAM84111.1"/>
    <property type="molecule type" value="Genomic_DNA"/>
</dbReference>
<accession>Q9ANH9</accession>
<name>Q9ANH9_BRAJP</name>
<evidence type="ECO:0000313" key="2">
    <source>
        <dbReference type="EMBL" id="BAM84111.1"/>
    </source>
</evidence>
<dbReference type="AlphaFoldDB" id="Q9ANH9"/>
<dbReference type="EMBL" id="AH010242">
    <property type="protein sequence ID" value="AAG60792.1"/>
    <property type="molecule type" value="Genomic_DNA"/>
</dbReference>
<protein>
    <submittedName>
        <fullName evidence="1">ID211</fullName>
    </submittedName>
</protein>
<evidence type="ECO:0000313" key="1">
    <source>
        <dbReference type="EMBL" id="AAG60792.1"/>
    </source>
</evidence>
<reference evidence="2" key="2">
    <citation type="journal article" date="2013" name="Appl. Environ. Microbiol.">
        <title>The Type III Secretion System of Bradyrhizobium japonicum USDA122 Mediates Symbiotic Incompatibility with Rj2 Soybean Plants.</title>
        <authorList>
            <person name="Tsukui T."/>
            <person name="Eda S."/>
            <person name="Kaneko T."/>
            <person name="Sato S."/>
            <person name="Okazaki S."/>
            <person name="Kakizaki-chiba K."/>
            <person name="Itakura M."/>
            <person name="Mitsui H."/>
            <person name="Yamashita A."/>
            <person name="Terasawa K."/>
            <person name="Minamisawa K."/>
        </authorList>
    </citation>
    <scope>NUCLEOTIDE SEQUENCE</scope>
    <source>
        <strain evidence="2">USDA 122</strain>
    </source>
</reference>
<gene>
    <name evidence="1" type="primary">id211</name>
</gene>